<comment type="catalytic activity">
    <reaction evidence="8 12">
        <text>GTP + H2O = GDP + phosphate + H(+)</text>
        <dbReference type="Rhea" id="RHEA:19669"/>
        <dbReference type="ChEBI" id="CHEBI:15377"/>
        <dbReference type="ChEBI" id="CHEBI:15378"/>
        <dbReference type="ChEBI" id="CHEBI:37565"/>
        <dbReference type="ChEBI" id="CHEBI:43474"/>
        <dbReference type="ChEBI" id="CHEBI:58189"/>
        <dbReference type="EC" id="3.6.5.n1"/>
    </reaction>
</comment>
<keyword evidence="2 12" id="KW-1003">Cell membrane</keyword>
<dbReference type="SUPFAM" id="SSF52540">
    <property type="entry name" value="P-loop containing nucleoside triphosphate hydrolases"/>
    <property type="match status" value="1"/>
</dbReference>
<dbReference type="AlphaFoldDB" id="A0A1F7WSH9"/>
<dbReference type="CDD" id="cd03699">
    <property type="entry name" value="EF4_II"/>
    <property type="match status" value="1"/>
</dbReference>
<evidence type="ECO:0000256" key="11">
    <source>
        <dbReference type="ARBA" id="ARBA00066744"/>
    </source>
</evidence>
<dbReference type="InterPro" id="IPR000795">
    <property type="entry name" value="T_Tr_GTP-bd_dom"/>
</dbReference>
<organism evidence="14 15">
    <name type="scientific">Candidatus Wallbacteria bacterium GWC2_49_35</name>
    <dbReference type="NCBI Taxonomy" id="1817813"/>
    <lineage>
        <taxon>Bacteria</taxon>
        <taxon>Candidatus Walliibacteriota</taxon>
    </lineage>
</organism>
<evidence type="ECO:0000256" key="2">
    <source>
        <dbReference type="ARBA" id="ARBA00022475"/>
    </source>
</evidence>
<dbReference type="PRINTS" id="PR00315">
    <property type="entry name" value="ELONGATNFCT"/>
</dbReference>
<dbReference type="SMART" id="SM00838">
    <property type="entry name" value="EFG_C"/>
    <property type="match status" value="1"/>
</dbReference>
<dbReference type="STRING" id="1817813.A2008_03895"/>
<keyword evidence="14" id="KW-0251">Elongation factor</keyword>
<dbReference type="GO" id="GO:0003746">
    <property type="term" value="F:translation elongation factor activity"/>
    <property type="evidence" value="ECO:0007669"/>
    <property type="project" value="UniProtKB-UniRule"/>
</dbReference>
<dbReference type="GO" id="GO:0005886">
    <property type="term" value="C:plasma membrane"/>
    <property type="evidence" value="ECO:0007669"/>
    <property type="project" value="UniProtKB-SubCell"/>
</dbReference>
<dbReference type="PROSITE" id="PS51722">
    <property type="entry name" value="G_TR_2"/>
    <property type="match status" value="1"/>
</dbReference>
<dbReference type="InterPro" id="IPR013842">
    <property type="entry name" value="LepA_CTD"/>
</dbReference>
<dbReference type="Proteomes" id="UP000178735">
    <property type="component" value="Unassembled WGS sequence"/>
</dbReference>
<dbReference type="CDD" id="cd16260">
    <property type="entry name" value="EF4_III"/>
    <property type="match status" value="1"/>
</dbReference>
<evidence type="ECO:0000313" key="15">
    <source>
        <dbReference type="Proteomes" id="UP000178735"/>
    </source>
</evidence>
<feature type="binding site" evidence="12">
    <location>
        <begin position="133"/>
        <end position="136"/>
    </location>
    <ligand>
        <name>GTP</name>
        <dbReference type="ChEBI" id="CHEBI:37565"/>
    </ligand>
</feature>
<dbReference type="Gene3D" id="3.40.50.300">
    <property type="entry name" value="P-loop containing nucleotide triphosphate hydrolases"/>
    <property type="match status" value="1"/>
</dbReference>
<dbReference type="NCBIfam" id="TIGR00231">
    <property type="entry name" value="small_GTP"/>
    <property type="match status" value="1"/>
</dbReference>
<dbReference type="CDD" id="cd03709">
    <property type="entry name" value="lepA_C"/>
    <property type="match status" value="1"/>
</dbReference>
<feature type="binding site" evidence="12">
    <location>
        <begin position="16"/>
        <end position="21"/>
    </location>
    <ligand>
        <name>GTP</name>
        <dbReference type="ChEBI" id="CHEBI:37565"/>
    </ligand>
</feature>
<dbReference type="FunFam" id="2.40.30.10:FF:000015">
    <property type="entry name" value="Translation factor GUF1, mitochondrial"/>
    <property type="match status" value="1"/>
</dbReference>
<dbReference type="Pfam" id="PF06421">
    <property type="entry name" value="LepA_C"/>
    <property type="match status" value="1"/>
</dbReference>
<dbReference type="InterPro" id="IPR005225">
    <property type="entry name" value="Small_GTP-bd"/>
</dbReference>
<dbReference type="InterPro" id="IPR009000">
    <property type="entry name" value="Transl_B-barrel_sf"/>
</dbReference>
<keyword evidence="5 12" id="KW-0648">Protein biosynthesis</keyword>
<comment type="similarity">
    <text evidence="1 12">Belongs to the TRAFAC class translation factor GTPase superfamily. Classic translation factor GTPase family. LepA subfamily.</text>
</comment>
<comment type="similarity">
    <text evidence="10">Belongs to the GTP-binding elongation factor family. LepA subfamily.</text>
</comment>
<evidence type="ECO:0000256" key="8">
    <source>
        <dbReference type="ARBA" id="ARBA00050293"/>
    </source>
</evidence>
<dbReference type="FunFam" id="3.30.70.240:FF:000007">
    <property type="entry name" value="Translation factor GUF1, mitochondrial"/>
    <property type="match status" value="1"/>
</dbReference>
<dbReference type="InterPro" id="IPR038363">
    <property type="entry name" value="LepA_C_sf"/>
</dbReference>
<dbReference type="PANTHER" id="PTHR43512">
    <property type="entry name" value="TRANSLATION FACTOR GUF1-RELATED"/>
    <property type="match status" value="1"/>
</dbReference>
<dbReference type="SUPFAM" id="SSF50447">
    <property type="entry name" value="Translation proteins"/>
    <property type="match status" value="1"/>
</dbReference>
<dbReference type="HAMAP" id="MF_00071">
    <property type="entry name" value="LepA"/>
    <property type="match status" value="1"/>
</dbReference>
<dbReference type="PANTHER" id="PTHR43512:SF4">
    <property type="entry name" value="TRANSLATION FACTOR GUF1 HOMOLOG, CHLOROPLASTIC"/>
    <property type="match status" value="1"/>
</dbReference>
<dbReference type="InterPro" id="IPR006297">
    <property type="entry name" value="EF-4"/>
</dbReference>
<feature type="domain" description="Tr-type G" evidence="13">
    <location>
        <begin position="4"/>
        <end position="186"/>
    </location>
</feature>
<dbReference type="InterPro" id="IPR035654">
    <property type="entry name" value="LepA_IV"/>
</dbReference>
<dbReference type="SUPFAM" id="SSF54980">
    <property type="entry name" value="EF-G C-terminal domain-like"/>
    <property type="match status" value="2"/>
</dbReference>
<comment type="caution">
    <text evidence="14">The sequence shown here is derived from an EMBL/GenBank/DDBJ whole genome shotgun (WGS) entry which is preliminary data.</text>
</comment>
<dbReference type="Gene3D" id="3.30.70.870">
    <property type="entry name" value="Elongation Factor G (Translational Gtpase), domain 3"/>
    <property type="match status" value="1"/>
</dbReference>
<dbReference type="CDD" id="cd01890">
    <property type="entry name" value="LepA"/>
    <property type="match status" value="1"/>
</dbReference>
<dbReference type="GO" id="GO:0045727">
    <property type="term" value="P:positive regulation of translation"/>
    <property type="evidence" value="ECO:0007669"/>
    <property type="project" value="UniProtKB-UniRule"/>
</dbReference>
<dbReference type="GO" id="GO:0003924">
    <property type="term" value="F:GTPase activity"/>
    <property type="evidence" value="ECO:0007669"/>
    <property type="project" value="UniProtKB-UniRule"/>
</dbReference>
<accession>A0A1F7WSH9</accession>
<dbReference type="InterPro" id="IPR000640">
    <property type="entry name" value="EFG_V-like"/>
</dbReference>
<keyword evidence="6 12" id="KW-0342">GTP-binding</keyword>
<dbReference type="Pfam" id="PF00009">
    <property type="entry name" value="GTP_EFTU"/>
    <property type="match status" value="1"/>
</dbReference>
<sequence>MGTSHIRNFSIIAHIDHGKSTLADRILEITGAVAMRDMSAQLLDSMDLERERGITIKASAVRFDYKAKSGETYLMNLIDTPGHVDFTYEVSRALAACEGALLVVDATQGVEAQTVANMYLALENNLEIIPVINKIDLPSAIPDHVEEEIVKVLGIDHIKPPRISAKEGTNIDQVLESIVINVPPPKDNAHLPLRALVFDSFYDSYKGVIAYIRVFDGEIKKGQKIRFMANNKEYEVMETGMLMPKMTEVGSLSSGHVGYIAANVKTVSDLRIGDTVTSFENPAKEALPGYKDIKPMVFCGVYPVDNTKYEVLREALTKYKLNDCSVNFEPENSVALGFGFRCGFLGLLHMDVFQERIEREYGLEVITTAPSVKYRVITRKGEELYFDNPSKMPDPAEIEKSYEPFIKAIIFTPKDYVGTIMDLTRERRGTYLSMDYIDDKRVSLHYEMPLAEMVIDFYDKLKSRTKGYASLDYELGEYKESDVVKIDILLNNEPIDALSFITHKDFAYQRAKILCEKLKKSIPRQLFVIPIQGAIGNKIISRETIGALRKDVTAKCYGGDISRKRKLLEKQKEGKKRMKMVGTVEIPQEAFMSLLQIGEEE</sequence>
<dbReference type="InterPro" id="IPR027417">
    <property type="entry name" value="P-loop_NTPase"/>
</dbReference>
<name>A0A1F7WSH9_9BACT</name>
<dbReference type="EMBL" id="MGFH01000126">
    <property type="protein sequence ID" value="OGM05118.1"/>
    <property type="molecule type" value="Genomic_DNA"/>
</dbReference>
<evidence type="ECO:0000256" key="12">
    <source>
        <dbReference type="HAMAP-Rule" id="MF_00071"/>
    </source>
</evidence>
<dbReference type="InterPro" id="IPR004161">
    <property type="entry name" value="EFTu-like_2"/>
</dbReference>
<protein>
    <recommendedName>
        <fullName evidence="11 12">Elongation factor 4</fullName>
        <shortName evidence="12">EF-4</shortName>
        <ecNumber evidence="11 12">3.6.5.n1</ecNumber>
    </recommendedName>
    <alternativeName>
        <fullName evidence="12">Ribosomal back-translocase LepA</fullName>
    </alternativeName>
</protein>
<gene>
    <name evidence="12" type="primary">lepA</name>
    <name evidence="14" type="ORF">A2008_03895</name>
</gene>
<evidence type="ECO:0000313" key="14">
    <source>
        <dbReference type="EMBL" id="OGM05118.1"/>
    </source>
</evidence>
<evidence type="ECO:0000256" key="5">
    <source>
        <dbReference type="ARBA" id="ARBA00022917"/>
    </source>
</evidence>
<keyword evidence="3 12" id="KW-0547">Nucleotide-binding</keyword>
<dbReference type="FunFam" id="3.40.50.300:FF:000078">
    <property type="entry name" value="Elongation factor 4"/>
    <property type="match status" value="1"/>
</dbReference>
<evidence type="ECO:0000259" key="13">
    <source>
        <dbReference type="PROSITE" id="PS51722"/>
    </source>
</evidence>
<keyword evidence="7 12" id="KW-0472">Membrane</keyword>
<dbReference type="Gene3D" id="3.30.70.2570">
    <property type="entry name" value="Elongation factor 4, C-terminal domain"/>
    <property type="match status" value="1"/>
</dbReference>
<dbReference type="EC" id="3.6.5.n1" evidence="11 12"/>
<dbReference type="FunFam" id="3.30.70.870:FF:000004">
    <property type="entry name" value="Translation factor GUF1, mitochondrial"/>
    <property type="match status" value="1"/>
</dbReference>
<proteinExistence type="inferred from homology"/>
<evidence type="ECO:0000256" key="6">
    <source>
        <dbReference type="ARBA" id="ARBA00023134"/>
    </source>
</evidence>
<evidence type="ECO:0000256" key="7">
    <source>
        <dbReference type="ARBA" id="ARBA00023136"/>
    </source>
</evidence>
<dbReference type="PROSITE" id="PS00301">
    <property type="entry name" value="G_TR_1"/>
    <property type="match status" value="1"/>
</dbReference>
<dbReference type="InterPro" id="IPR031157">
    <property type="entry name" value="G_TR_CS"/>
</dbReference>
<keyword evidence="4 12" id="KW-0378">Hydrolase</keyword>
<dbReference type="Gene3D" id="3.30.70.240">
    <property type="match status" value="1"/>
</dbReference>
<evidence type="ECO:0000256" key="4">
    <source>
        <dbReference type="ARBA" id="ARBA00022801"/>
    </source>
</evidence>
<evidence type="ECO:0000256" key="9">
    <source>
        <dbReference type="ARBA" id="ARBA00057626"/>
    </source>
</evidence>
<dbReference type="Gene3D" id="2.40.30.10">
    <property type="entry name" value="Translation factors"/>
    <property type="match status" value="1"/>
</dbReference>
<dbReference type="InterPro" id="IPR035647">
    <property type="entry name" value="EFG_III/V"/>
</dbReference>
<dbReference type="GO" id="GO:0043022">
    <property type="term" value="F:ribosome binding"/>
    <property type="evidence" value="ECO:0007669"/>
    <property type="project" value="UniProtKB-UniRule"/>
</dbReference>
<comment type="subcellular location">
    <subcellularLocation>
        <location evidence="12">Cell membrane</location>
        <topology evidence="12">Peripheral membrane protein</topology>
        <orientation evidence="12">Cytoplasmic side</orientation>
    </subcellularLocation>
</comment>
<dbReference type="NCBIfam" id="TIGR01393">
    <property type="entry name" value="lepA"/>
    <property type="match status" value="1"/>
</dbReference>
<comment type="function">
    <text evidence="9 12">Required for accurate and efficient protein synthesis under certain stress conditions. May act as a fidelity factor of the translation reaction, by catalyzing a one-codon backward translocation of tRNAs on improperly translocated ribosomes. Back-translocation proceeds from a post-translocation (POST) complex to a pre-translocation (PRE) complex, thus giving elongation factor G a second chance to translocate the tRNAs correctly. Binds to ribosomes in a GTP-dependent manner.</text>
</comment>
<evidence type="ECO:0000256" key="10">
    <source>
        <dbReference type="ARBA" id="ARBA00061052"/>
    </source>
</evidence>
<dbReference type="Pfam" id="PF03144">
    <property type="entry name" value="GTP_EFTU_D2"/>
    <property type="match status" value="1"/>
</dbReference>
<evidence type="ECO:0000256" key="3">
    <source>
        <dbReference type="ARBA" id="ARBA00022741"/>
    </source>
</evidence>
<dbReference type="FunFam" id="3.30.70.2570:FF:000001">
    <property type="entry name" value="Translation factor GUF1, mitochondrial"/>
    <property type="match status" value="1"/>
</dbReference>
<evidence type="ECO:0000256" key="1">
    <source>
        <dbReference type="ARBA" id="ARBA00005454"/>
    </source>
</evidence>
<reference evidence="14 15" key="1">
    <citation type="journal article" date="2016" name="Nat. Commun.">
        <title>Thousands of microbial genomes shed light on interconnected biogeochemical processes in an aquifer system.</title>
        <authorList>
            <person name="Anantharaman K."/>
            <person name="Brown C.T."/>
            <person name="Hug L.A."/>
            <person name="Sharon I."/>
            <person name="Castelle C.J."/>
            <person name="Probst A.J."/>
            <person name="Thomas B.C."/>
            <person name="Singh A."/>
            <person name="Wilkins M.J."/>
            <person name="Karaoz U."/>
            <person name="Brodie E.L."/>
            <person name="Williams K.H."/>
            <person name="Hubbard S.S."/>
            <person name="Banfield J.F."/>
        </authorList>
    </citation>
    <scope>NUCLEOTIDE SEQUENCE [LARGE SCALE GENOMIC DNA]</scope>
</reference>
<dbReference type="Pfam" id="PF00679">
    <property type="entry name" value="EFG_C"/>
    <property type="match status" value="1"/>
</dbReference>
<dbReference type="GO" id="GO:0005525">
    <property type="term" value="F:GTP binding"/>
    <property type="evidence" value="ECO:0007669"/>
    <property type="project" value="UniProtKB-UniRule"/>
</dbReference>